<dbReference type="Pfam" id="PF01613">
    <property type="entry name" value="Flavin_Reduct"/>
    <property type="match status" value="1"/>
</dbReference>
<feature type="domain" description="Flavin reductase like" evidence="4">
    <location>
        <begin position="304"/>
        <end position="448"/>
    </location>
</feature>
<protein>
    <recommendedName>
        <fullName evidence="4">Flavin reductase like domain-containing protein</fullName>
    </recommendedName>
</protein>
<dbReference type="PANTHER" id="PTHR43567">
    <property type="entry name" value="FLAVOREDOXIN-RELATED-RELATED"/>
    <property type="match status" value="1"/>
</dbReference>
<evidence type="ECO:0000313" key="5">
    <source>
        <dbReference type="EMBL" id="SVA25063.1"/>
    </source>
</evidence>
<dbReference type="GO" id="GO:0010181">
    <property type="term" value="F:FMN binding"/>
    <property type="evidence" value="ECO:0007669"/>
    <property type="project" value="InterPro"/>
</dbReference>
<dbReference type="PANTHER" id="PTHR43567:SF1">
    <property type="entry name" value="FLAVOREDOXIN"/>
    <property type="match status" value="1"/>
</dbReference>
<name>A0A381UEI9_9ZZZZ</name>
<evidence type="ECO:0000256" key="2">
    <source>
        <dbReference type="ARBA" id="ARBA00022630"/>
    </source>
</evidence>
<evidence type="ECO:0000256" key="1">
    <source>
        <dbReference type="ARBA" id="ARBA00001917"/>
    </source>
</evidence>
<proteinExistence type="inferred from homology"/>
<evidence type="ECO:0000259" key="4">
    <source>
        <dbReference type="Pfam" id="PF01613"/>
    </source>
</evidence>
<accession>A0A381UEI9</accession>
<dbReference type="Gene3D" id="2.30.110.10">
    <property type="entry name" value="Electron Transport, Fmn-binding Protein, Chain A"/>
    <property type="match status" value="2"/>
</dbReference>
<reference evidence="5" key="1">
    <citation type="submission" date="2018-05" db="EMBL/GenBank/DDBJ databases">
        <authorList>
            <person name="Lanie J.A."/>
            <person name="Ng W.-L."/>
            <person name="Kazmierczak K.M."/>
            <person name="Andrzejewski T.M."/>
            <person name="Davidsen T.M."/>
            <person name="Wayne K.J."/>
            <person name="Tettelin H."/>
            <person name="Glass J.I."/>
            <person name="Rusch D."/>
            <person name="Podicherti R."/>
            <person name="Tsui H.-C.T."/>
            <person name="Winkler M.E."/>
        </authorList>
    </citation>
    <scope>NUCLEOTIDE SEQUENCE</scope>
</reference>
<dbReference type="InterPro" id="IPR052174">
    <property type="entry name" value="Flavoredoxin"/>
</dbReference>
<dbReference type="InterPro" id="IPR002563">
    <property type="entry name" value="Flavin_Rdtase-like_dom"/>
</dbReference>
<comment type="cofactor">
    <cofactor evidence="1">
        <name>FMN</name>
        <dbReference type="ChEBI" id="CHEBI:58210"/>
    </cofactor>
</comment>
<dbReference type="AlphaFoldDB" id="A0A381UEI9"/>
<gene>
    <name evidence="5" type="ORF">METZ01_LOCUS77917</name>
</gene>
<keyword evidence="2" id="KW-0285">Flavoprotein</keyword>
<dbReference type="InterPro" id="IPR012349">
    <property type="entry name" value="Split_barrel_FMN-bd"/>
</dbReference>
<comment type="similarity">
    <text evidence="3">Belongs to the flavoredoxin family.</text>
</comment>
<dbReference type="SUPFAM" id="SSF50475">
    <property type="entry name" value="FMN-binding split barrel"/>
    <property type="match status" value="1"/>
</dbReference>
<evidence type="ECO:0000256" key="3">
    <source>
        <dbReference type="ARBA" id="ARBA00038054"/>
    </source>
</evidence>
<sequence>MLSKALHPHKYFWPQSDLRENSQWKFIKNKNIYEMTLPEDTEILAKDSRWPAFFPAPMCFVTTAFEGNQALEKVVGASIVNRFPYVLALSFCKKELSDRHYCRQQFTETLERSQGISVQYLPIGNSLNRVMNAISSTLENKTFKRLEKSGLTTREGITNASPVFEDAYMVYEGRLAKPGKDFDGKPIFEKPWLDAGSHRVYFFEINLIQLRQDIAKGQSQICWQSLPTWKPSTTSQGSIKSSPKPDLGVRYQKGYTPHYKFPSLGTIAFEADTTENGMAIKHLPPLPEDQVEVDNDRARWPCFFPSSVGMITSWTRERTPNLMPCGSTTIISRNPFIITPCVSYAAINERYSPRKTLGILRESGKFSCGIPYIDETVIDAIRYAGNISLSGDPKKVANAGLPIEDSEWAPICSSLPIHFDCKVVDEIRLGTHIMFIGEVLKIRVRADVTVQNCLEWVPWPEVRNNRV</sequence>
<organism evidence="5">
    <name type="scientific">marine metagenome</name>
    <dbReference type="NCBI Taxonomy" id="408172"/>
    <lineage>
        <taxon>unclassified sequences</taxon>
        <taxon>metagenomes</taxon>
        <taxon>ecological metagenomes</taxon>
    </lineage>
</organism>
<dbReference type="EMBL" id="UINC01006033">
    <property type="protein sequence ID" value="SVA25063.1"/>
    <property type="molecule type" value="Genomic_DNA"/>
</dbReference>